<evidence type="ECO:0000313" key="3">
    <source>
        <dbReference type="EMBL" id="OOF35952.1"/>
    </source>
</evidence>
<reference evidence="3 4" key="1">
    <citation type="submission" date="2016-10" db="EMBL/GenBank/DDBJ databases">
        <title>Rodentibacter gen. nov. and new species.</title>
        <authorList>
            <person name="Christensen H."/>
        </authorList>
    </citation>
    <scope>NUCLEOTIDE SEQUENCE [LARGE SCALE GENOMIC DNA]</scope>
    <source>
        <strain evidence="3 4">Ppn418</strain>
    </source>
</reference>
<feature type="transmembrane region" description="Helical" evidence="2">
    <location>
        <begin position="31"/>
        <end position="50"/>
    </location>
</feature>
<dbReference type="EMBL" id="MLHG01000119">
    <property type="protein sequence ID" value="OOF35952.1"/>
    <property type="molecule type" value="Genomic_DNA"/>
</dbReference>
<keyword evidence="1" id="KW-0175">Coiled coil</keyword>
<keyword evidence="4" id="KW-1185">Reference proteome</keyword>
<keyword evidence="2" id="KW-0472">Membrane</keyword>
<protein>
    <submittedName>
        <fullName evidence="3">Uncharacterized protein</fullName>
    </submittedName>
</protein>
<evidence type="ECO:0000256" key="2">
    <source>
        <dbReference type="SAM" id="Phobius"/>
    </source>
</evidence>
<name>A0A1V3I7B9_9PAST</name>
<sequence length="80" mass="9413">MRSSTIFTLITMTMLFTALILNYMEKGINEYTYIASFALIIQIFVFIKALQTNNQRKKLENKLKELIDENITKIDNYPTK</sequence>
<evidence type="ECO:0000313" key="4">
    <source>
        <dbReference type="Proteomes" id="UP000189426"/>
    </source>
</evidence>
<feature type="transmembrane region" description="Helical" evidence="2">
    <location>
        <begin position="7"/>
        <end position="25"/>
    </location>
</feature>
<gene>
    <name evidence="3" type="ORF">BKK47_11870</name>
</gene>
<feature type="coiled-coil region" evidence="1">
    <location>
        <begin position="49"/>
        <end position="76"/>
    </location>
</feature>
<evidence type="ECO:0000256" key="1">
    <source>
        <dbReference type="SAM" id="Coils"/>
    </source>
</evidence>
<dbReference type="Proteomes" id="UP000189426">
    <property type="component" value="Unassembled WGS sequence"/>
</dbReference>
<dbReference type="RefSeq" id="WP_077495056.1">
    <property type="nucleotide sequence ID" value="NZ_MLHG01000119.1"/>
</dbReference>
<dbReference type="AlphaFoldDB" id="A0A1V3I7B9"/>
<accession>A0A1V3I7B9</accession>
<proteinExistence type="predicted"/>
<comment type="caution">
    <text evidence="3">The sequence shown here is derived from an EMBL/GenBank/DDBJ whole genome shotgun (WGS) entry which is preliminary data.</text>
</comment>
<organism evidence="3 4">
    <name type="scientific">Rodentibacter mrazii</name>
    <dbReference type="NCBI Taxonomy" id="1908257"/>
    <lineage>
        <taxon>Bacteria</taxon>
        <taxon>Pseudomonadati</taxon>
        <taxon>Pseudomonadota</taxon>
        <taxon>Gammaproteobacteria</taxon>
        <taxon>Pasteurellales</taxon>
        <taxon>Pasteurellaceae</taxon>
        <taxon>Rodentibacter</taxon>
    </lineage>
</organism>
<keyword evidence="2" id="KW-1133">Transmembrane helix</keyword>
<keyword evidence="2" id="KW-0812">Transmembrane</keyword>